<keyword evidence="5" id="KW-1185">Reference proteome</keyword>
<reference evidence="4 5" key="1">
    <citation type="submission" date="2020-12" db="EMBL/GenBank/DDBJ databases">
        <title>Genomic characterization of four novel bacteriophages infecting Klebsiella pneumoniae.</title>
        <authorList>
            <person name="Estrada Bonilla B."/>
            <person name="Costa A.R."/>
            <person name="van Rossum T."/>
            <person name="Hagedoorn S."/>
            <person name="Wallinga H."/>
            <person name="Xiao M."/>
            <person name="Song W."/>
            <person name="Haas P.-J."/>
            <person name="Nobrega F.L."/>
            <person name="Brouns S.J.J."/>
        </authorList>
    </citation>
    <scope>NUCLEOTIDE SEQUENCE [LARGE SCALE GENOMIC DNA]</scope>
</reference>
<feature type="region of interest" description="Disordered" evidence="2">
    <location>
        <begin position="238"/>
        <end position="300"/>
    </location>
</feature>
<accession>A0A7U0J5Q8</accession>
<proteinExistence type="predicted"/>
<sequence length="904" mass="99846">MGLFSGKKKTYRDFSYSRLINDDYLPDVIGQAITTYVLDKDNTKSLTDLMLEYGWSANNVKWDAAYRWAAKGKYTYGLPTVSTVAVTDFTGAESLNDVLVSLTGQSDLTYVYSQFVAGNFRHAMWQQLISTQGYNPTSNELSDRSSALGTPCYLHNAINFITPETSERAEDVMFQHWGYSPQSGYTPTRVQDLTRADTPDEVSSTGSNYIRVEYAFSFAGVKRITTVETTKVTTTVRTPNGSGGYDDVVTEESSDTTSNTTDWNGFTMPPDVISSVDVGTSTNEADEADPTQSTETTDPDTGVITIVATEVSRHITTNTVNVNVIAFFNTGFGIYDYNPADEDIDTDTVLDDSDSGHYDPDAVLDPSGEDTDDSPDFFMVCYQWIDGSTIHIGYFTYQYGSGSYPDLDGITGTTVADFGQHFPRMYFRLDGKRLISDDYSETEGYKTSKKLGSKLDLDWLDVGDEIYNSLSSLSKVRDVLLILQVPANTENILEQEYLFNYFYTLCNVRPEYTEVMWDNSENTGGSEDVPASDLDIYTMHLGGMVKSEDTDIATYNNMDLLGYAKITGSIGPKGSVTSGYAEDGVIPTKNSDGTYGIKSMTYHFYKLQTSDTEYEEVRVYELTHSVRVGGSKITRGHEHDQLMVPLDHAFRKLFSAHDRETLYARALQILICTEYTVKTKWYQTGLFQAVTVVVAVAVSWWTGGASLSLIGALTAVATAAGTMIAFSLLSKYVFSKLGSWASILATVVAVVAAVYGGYVYFSGTTGPFSLTAKNLMQISNIAFKASDASMKGQQIAMQQKLGSLQKELEEKQEVLQQAQDELNQGSNTISDWIFLQATSGYVNLGETADQMVARTLNTNIGTLALQLPDMYLSQALSLPSSVEIMQFMQQKLYTVPDDELNPLM</sequence>
<feature type="transmembrane region" description="Helical" evidence="3">
    <location>
        <begin position="709"/>
        <end position="729"/>
    </location>
</feature>
<feature type="transmembrane region" description="Helical" evidence="3">
    <location>
        <begin position="741"/>
        <end position="761"/>
    </location>
</feature>
<dbReference type="EMBL" id="MW394388">
    <property type="protein sequence ID" value="QQV91600.1"/>
    <property type="molecule type" value="Genomic_DNA"/>
</dbReference>
<keyword evidence="3" id="KW-1133">Transmembrane helix</keyword>
<evidence type="ECO:0000256" key="1">
    <source>
        <dbReference type="SAM" id="Coils"/>
    </source>
</evidence>
<evidence type="ECO:0000256" key="3">
    <source>
        <dbReference type="SAM" id="Phobius"/>
    </source>
</evidence>
<evidence type="ECO:0000313" key="5">
    <source>
        <dbReference type="Proteomes" id="UP000596379"/>
    </source>
</evidence>
<feature type="coiled-coil region" evidence="1">
    <location>
        <begin position="801"/>
        <end position="828"/>
    </location>
</feature>
<gene>
    <name evidence="4" type="ORF">vBKpPFBKp27_018</name>
</gene>
<feature type="transmembrane region" description="Helical" evidence="3">
    <location>
        <begin position="685"/>
        <end position="703"/>
    </location>
</feature>
<keyword evidence="3" id="KW-0472">Membrane</keyword>
<organism evidence="4 5">
    <name type="scientific">Klebsiella phage vB_KpP_FBKp27</name>
    <dbReference type="NCBI Taxonomy" id="2801837"/>
    <lineage>
        <taxon>Viruses</taxon>
        <taxon>Duplodnaviria</taxon>
        <taxon>Heunggongvirae</taxon>
        <taxon>Uroviricota</taxon>
        <taxon>Caudoviricetes</taxon>
        <taxon>Schitoviridae</taxon>
        <taxon>Efbeekayvirus</taxon>
        <taxon>Efbeekayvirus Fbkp27</taxon>
    </lineage>
</organism>
<protein>
    <submittedName>
        <fullName evidence="4">Uncharacterized protein</fullName>
    </submittedName>
</protein>
<evidence type="ECO:0000256" key="2">
    <source>
        <dbReference type="SAM" id="MobiDB-lite"/>
    </source>
</evidence>
<name>A0A7U0J5Q8_9CAUD</name>
<feature type="region of interest" description="Disordered" evidence="2">
    <location>
        <begin position="345"/>
        <end position="370"/>
    </location>
</feature>
<evidence type="ECO:0000313" key="4">
    <source>
        <dbReference type="EMBL" id="QQV91600.1"/>
    </source>
</evidence>
<dbReference type="Proteomes" id="UP000596379">
    <property type="component" value="Segment"/>
</dbReference>
<keyword evidence="1" id="KW-0175">Coiled coil</keyword>
<keyword evidence="3" id="KW-0812">Transmembrane</keyword>